<dbReference type="Pfam" id="PF00808">
    <property type="entry name" value="CBFD_NFYB_HMF"/>
    <property type="match status" value="1"/>
</dbReference>
<dbReference type="GO" id="GO:0003677">
    <property type="term" value="F:DNA binding"/>
    <property type="evidence" value="ECO:0007669"/>
    <property type="project" value="UniProtKB-UniRule"/>
</dbReference>
<name>A0A1Z5JR58_FISSO</name>
<feature type="region of interest" description="Disordered" evidence="5">
    <location>
        <begin position="281"/>
        <end position="317"/>
    </location>
</feature>
<evidence type="ECO:0000256" key="4">
    <source>
        <dbReference type="PROSITE-ProRule" id="PRU00267"/>
    </source>
</evidence>
<dbReference type="PANTHER" id="PTHR48112:SF32">
    <property type="entry name" value="HIGH MOBILITY GROUP PROTEIN B3"/>
    <property type="match status" value="1"/>
</dbReference>
<dbReference type="SUPFAM" id="SSF47113">
    <property type="entry name" value="Histone-fold"/>
    <property type="match status" value="1"/>
</dbReference>
<dbReference type="Proteomes" id="UP000198406">
    <property type="component" value="Unassembled WGS sequence"/>
</dbReference>
<dbReference type="Pfam" id="PF00505">
    <property type="entry name" value="HMG_box"/>
    <property type="match status" value="1"/>
</dbReference>
<feature type="compositionally biased region" description="Basic and acidic residues" evidence="5">
    <location>
        <begin position="32"/>
        <end position="41"/>
    </location>
</feature>
<keyword evidence="2 4" id="KW-0238">DNA-binding</keyword>
<evidence type="ECO:0000313" key="7">
    <source>
        <dbReference type="EMBL" id="GAX16342.1"/>
    </source>
</evidence>
<feature type="domain" description="HMG box" evidence="6">
    <location>
        <begin position="108"/>
        <end position="176"/>
    </location>
</feature>
<gene>
    <name evidence="7" type="ORF">FisN_35Hh046</name>
</gene>
<evidence type="ECO:0000256" key="3">
    <source>
        <dbReference type="ARBA" id="ARBA00023242"/>
    </source>
</evidence>
<proteinExistence type="predicted"/>
<evidence type="ECO:0000256" key="2">
    <source>
        <dbReference type="ARBA" id="ARBA00023125"/>
    </source>
</evidence>
<reference evidence="7 8" key="1">
    <citation type="journal article" date="2015" name="Plant Cell">
        <title>Oil accumulation by the oleaginous diatom Fistulifera solaris as revealed by the genome and transcriptome.</title>
        <authorList>
            <person name="Tanaka T."/>
            <person name="Maeda Y."/>
            <person name="Veluchamy A."/>
            <person name="Tanaka M."/>
            <person name="Abida H."/>
            <person name="Marechal E."/>
            <person name="Bowler C."/>
            <person name="Muto M."/>
            <person name="Sunaga Y."/>
            <person name="Tanaka M."/>
            <person name="Yoshino T."/>
            <person name="Taniguchi T."/>
            <person name="Fukuda Y."/>
            <person name="Nemoto M."/>
            <person name="Matsumoto M."/>
            <person name="Wong P.S."/>
            <person name="Aburatani S."/>
            <person name="Fujibuchi W."/>
        </authorList>
    </citation>
    <scope>NUCLEOTIDE SEQUENCE [LARGE SCALE GENOMIC DNA]</scope>
    <source>
        <strain evidence="7 8">JPCC DA0580</strain>
    </source>
</reference>
<evidence type="ECO:0000256" key="1">
    <source>
        <dbReference type="ARBA" id="ARBA00004123"/>
    </source>
</evidence>
<feature type="region of interest" description="Disordered" evidence="5">
    <location>
        <begin position="1"/>
        <end position="107"/>
    </location>
</feature>
<evidence type="ECO:0000259" key="6">
    <source>
        <dbReference type="PROSITE" id="PS50118"/>
    </source>
</evidence>
<dbReference type="PROSITE" id="PS50118">
    <property type="entry name" value="HMG_BOX_2"/>
    <property type="match status" value="1"/>
</dbReference>
<protein>
    <recommendedName>
        <fullName evidence="6">HMG box domain-containing protein</fullName>
    </recommendedName>
</protein>
<dbReference type="SUPFAM" id="SSF47095">
    <property type="entry name" value="HMG-box"/>
    <property type="match status" value="1"/>
</dbReference>
<dbReference type="InterPro" id="IPR009071">
    <property type="entry name" value="HMG_box_dom"/>
</dbReference>
<feature type="compositionally biased region" description="Basic and acidic residues" evidence="5">
    <location>
        <begin position="47"/>
        <end position="67"/>
    </location>
</feature>
<dbReference type="AlphaFoldDB" id="A0A1Z5JR58"/>
<dbReference type="EMBL" id="BDSP01000103">
    <property type="protein sequence ID" value="GAX16342.1"/>
    <property type="molecule type" value="Genomic_DNA"/>
</dbReference>
<dbReference type="GO" id="GO:0046982">
    <property type="term" value="F:protein heterodimerization activity"/>
    <property type="evidence" value="ECO:0007669"/>
    <property type="project" value="InterPro"/>
</dbReference>
<dbReference type="PRINTS" id="PR00886">
    <property type="entry name" value="HIGHMOBLTY12"/>
</dbReference>
<dbReference type="Gene3D" id="1.10.30.10">
    <property type="entry name" value="High mobility group box domain"/>
    <property type="match status" value="1"/>
</dbReference>
<dbReference type="Gene3D" id="1.10.20.10">
    <property type="entry name" value="Histone, subunit A"/>
    <property type="match status" value="1"/>
</dbReference>
<dbReference type="InterPro" id="IPR036910">
    <property type="entry name" value="HMG_box_dom_sf"/>
</dbReference>
<evidence type="ECO:0000256" key="5">
    <source>
        <dbReference type="SAM" id="MobiDB-lite"/>
    </source>
</evidence>
<dbReference type="InterPro" id="IPR003958">
    <property type="entry name" value="CBFA_NFYB_domain"/>
</dbReference>
<feature type="compositionally biased region" description="Basic and acidic residues" evidence="5">
    <location>
        <begin position="1"/>
        <end position="20"/>
    </location>
</feature>
<organism evidence="7 8">
    <name type="scientific">Fistulifera solaris</name>
    <name type="common">Oleaginous diatom</name>
    <dbReference type="NCBI Taxonomy" id="1519565"/>
    <lineage>
        <taxon>Eukaryota</taxon>
        <taxon>Sar</taxon>
        <taxon>Stramenopiles</taxon>
        <taxon>Ochrophyta</taxon>
        <taxon>Bacillariophyta</taxon>
        <taxon>Bacillariophyceae</taxon>
        <taxon>Bacillariophycidae</taxon>
        <taxon>Naviculales</taxon>
        <taxon>Naviculaceae</taxon>
        <taxon>Fistulifera</taxon>
    </lineage>
</organism>
<dbReference type="InterPro" id="IPR050342">
    <property type="entry name" value="HMGB"/>
</dbReference>
<feature type="DNA-binding region" description="HMG box" evidence="4">
    <location>
        <begin position="108"/>
        <end position="176"/>
    </location>
</feature>
<dbReference type="CDD" id="cd00084">
    <property type="entry name" value="HMG-box_SF"/>
    <property type="match status" value="1"/>
</dbReference>
<dbReference type="FunCoup" id="A0A1Z5JR58">
    <property type="interactions" value="27"/>
</dbReference>
<dbReference type="InterPro" id="IPR009072">
    <property type="entry name" value="Histone-fold"/>
</dbReference>
<evidence type="ECO:0000313" key="8">
    <source>
        <dbReference type="Proteomes" id="UP000198406"/>
    </source>
</evidence>
<dbReference type="SMART" id="SM00398">
    <property type="entry name" value="HMG"/>
    <property type="match status" value="1"/>
</dbReference>
<keyword evidence="8" id="KW-1185">Reference proteome</keyword>
<dbReference type="InParanoid" id="A0A1Z5JR58"/>
<feature type="compositionally biased region" description="Low complexity" evidence="5">
    <location>
        <begin position="281"/>
        <end position="297"/>
    </location>
</feature>
<dbReference type="GO" id="GO:0005634">
    <property type="term" value="C:nucleus"/>
    <property type="evidence" value="ECO:0007669"/>
    <property type="project" value="UniProtKB-SubCell"/>
</dbReference>
<dbReference type="PANTHER" id="PTHR48112">
    <property type="entry name" value="HIGH MOBILITY GROUP PROTEIN DSP1"/>
    <property type="match status" value="1"/>
</dbReference>
<sequence length="317" mass="35070">MKETETNVAVDEKENEKELTVDETEASSSSSPEKKRPAPEHWEDESSLNHHKNDLEPQIEEHSTPKEADEEPLFDDKGDEQPQNPAGNDHPLSVDTSSTPPVVPRKPVKRARTAYFIFAEEKRPELQKQNTGVGVAGMAKLIGQLWNSLSADEKKIYQDKATAEREQVAKEMQAWKDAGGVVEEPTAANHTSDPNALTFPAARIRKICKLDPEVKNLSKEALLLVCKAAELALSQLGRETVKVAQIQNRRKLVPDDVATVCNTREQFLFLREDIQDLARSAAAAQQQNAKGNSKAAKPNGKPQGRPITDFFAPKPSL</sequence>
<accession>A0A1Z5JR58</accession>
<keyword evidence="3 4" id="KW-0539">Nucleus</keyword>
<comment type="caution">
    <text evidence="7">The sequence shown here is derived from an EMBL/GenBank/DDBJ whole genome shotgun (WGS) entry which is preliminary data.</text>
</comment>
<dbReference type="CDD" id="cd22929">
    <property type="entry name" value="HFD_POLE4-like"/>
    <property type="match status" value="1"/>
</dbReference>
<dbReference type="OrthoDB" id="1919336at2759"/>
<comment type="subcellular location">
    <subcellularLocation>
        <location evidence="1">Nucleus</location>
    </subcellularLocation>
</comment>